<feature type="transmembrane region" description="Helical" evidence="1">
    <location>
        <begin position="300"/>
        <end position="320"/>
    </location>
</feature>
<protein>
    <submittedName>
        <fullName evidence="2">ABC transporter permease</fullName>
    </submittedName>
</protein>
<evidence type="ECO:0000313" key="3">
    <source>
        <dbReference type="Proteomes" id="UP001519349"/>
    </source>
</evidence>
<keyword evidence="1" id="KW-0472">Membrane</keyword>
<feature type="transmembrane region" description="Helical" evidence="1">
    <location>
        <begin position="67"/>
        <end position="91"/>
    </location>
</feature>
<feature type="transmembrane region" description="Helical" evidence="1">
    <location>
        <begin position="233"/>
        <end position="256"/>
    </location>
</feature>
<accession>A0ABS5ATW3</accession>
<dbReference type="EMBL" id="QFAY01000002">
    <property type="protein sequence ID" value="MBP2620011.1"/>
    <property type="molecule type" value="Genomic_DNA"/>
</dbReference>
<sequence length="514" mass="57937">MMTNILLLLKLQVYNVFSINRLRQRRGRRTIYQLGLILLLVFLTAAYNFLTALSLVQMGQANLIPAYMIAVVSLLIFFFSLLQVNGILFNAKELDRLLVLPVRTWEIVCGKFAFLYLLNFLLALIFMLPAGMIWLLSGGQLVDVLLYSCLLLFIPLLPLCLASLFSFLISYLSARLVHQNLFSFLASLVLLLVLLAGSIWTMRGGQGRDVYQLLTGQLSQLYPPANLFLNGQAFWRSSLQLAGFSLVVAGIFLKILSSSYLRLHFLLEKSATPVKIRKRRRKSPFLALYCRELDNFLSSYLYLLNSGLGVILLLVFSLLLCFVKPQDLISYLPLGVSQDFLPLFLASLFSISNPAAAAISLEGGRIWLLQTLPVSMKEILWAKMGLTISLHLIGLAVSLPILFWRFSPTIPQLLTLVCLSLAYSFFTALQGIFINFHYPKWIWDNEIVVIKQSLSVVLSGLVGMLSVLLPLALHFFCQWQLTASLWLTTGLLAAVSLILYSYLSKQIYFKEVDD</sequence>
<name>A0ABS5ATW3_9STRE</name>
<proteinExistence type="predicted"/>
<feature type="transmembrane region" description="Helical" evidence="1">
    <location>
        <begin position="485"/>
        <end position="503"/>
    </location>
</feature>
<feature type="transmembrane region" description="Helical" evidence="1">
    <location>
        <begin position="31"/>
        <end position="55"/>
    </location>
</feature>
<keyword evidence="3" id="KW-1185">Reference proteome</keyword>
<feature type="transmembrane region" description="Helical" evidence="1">
    <location>
        <begin position="410"/>
        <end position="433"/>
    </location>
</feature>
<feature type="transmembrane region" description="Helical" evidence="1">
    <location>
        <begin position="144"/>
        <end position="169"/>
    </location>
</feature>
<dbReference type="Proteomes" id="UP001519349">
    <property type="component" value="Unassembled WGS sequence"/>
</dbReference>
<feature type="transmembrane region" description="Helical" evidence="1">
    <location>
        <begin position="454"/>
        <end position="473"/>
    </location>
</feature>
<feature type="transmembrane region" description="Helical" evidence="1">
    <location>
        <begin position="380"/>
        <end position="404"/>
    </location>
</feature>
<evidence type="ECO:0000313" key="2">
    <source>
        <dbReference type="EMBL" id="MBP2620011.1"/>
    </source>
</evidence>
<gene>
    <name evidence="2" type="ORF">DHL47_01410</name>
</gene>
<evidence type="ECO:0000256" key="1">
    <source>
        <dbReference type="SAM" id="Phobius"/>
    </source>
</evidence>
<keyword evidence="1" id="KW-1133">Transmembrane helix</keyword>
<feature type="transmembrane region" description="Helical" evidence="1">
    <location>
        <begin position="340"/>
        <end position="359"/>
    </location>
</feature>
<reference evidence="2 3" key="1">
    <citation type="submission" date="2018-05" db="EMBL/GenBank/DDBJ databases">
        <title>Draft genome sequence of Streptococcus panodentis CCUG 70867T.</title>
        <authorList>
            <person name="Salva-Serra F."/>
            <person name="Mendez V."/>
            <person name="Jaen-Luchoro D."/>
            <person name="Gonzales-Siles L."/>
            <person name="Karlsson R."/>
            <person name="Engstrom-Jakobsson H."/>
            <person name="Busquets A."/>
            <person name="Gomila M."/>
            <person name="Pineiro-Iglesias B."/>
            <person name="Bennasar-Figueras A."/>
            <person name="Seeger M."/>
            <person name="Moore E."/>
        </authorList>
    </citation>
    <scope>NUCLEOTIDE SEQUENCE [LARGE SCALE GENOMIC DNA]</scope>
    <source>
        <strain evidence="2 3">CCUG 70867</strain>
    </source>
</reference>
<comment type="caution">
    <text evidence="2">The sequence shown here is derived from an EMBL/GenBank/DDBJ whole genome shotgun (WGS) entry which is preliminary data.</text>
</comment>
<feature type="transmembrane region" description="Helical" evidence="1">
    <location>
        <begin position="181"/>
        <end position="200"/>
    </location>
</feature>
<keyword evidence="1" id="KW-0812">Transmembrane</keyword>
<feature type="transmembrane region" description="Helical" evidence="1">
    <location>
        <begin position="112"/>
        <end position="138"/>
    </location>
</feature>
<organism evidence="2 3">
    <name type="scientific">Streptococcus panodentis</name>
    <dbReference type="NCBI Taxonomy" id="1581472"/>
    <lineage>
        <taxon>Bacteria</taxon>
        <taxon>Bacillati</taxon>
        <taxon>Bacillota</taxon>
        <taxon>Bacilli</taxon>
        <taxon>Lactobacillales</taxon>
        <taxon>Streptococcaceae</taxon>
        <taxon>Streptococcus</taxon>
    </lineage>
</organism>